<name>A0A9P0GD90_9CUCU</name>
<dbReference type="EMBL" id="OV651830">
    <property type="protein sequence ID" value="CAH1105247.1"/>
    <property type="molecule type" value="Genomic_DNA"/>
</dbReference>
<feature type="domain" description="C2H2-type" evidence="1">
    <location>
        <begin position="34"/>
        <end position="57"/>
    </location>
</feature>
<protein>
    <recommendedName>
        <fullName evidence="1">C2H2-type domain-containing protein</fullName>
    </recommendedName>
</protein>
<evidence type="ECO:0000259" key="1">
    <source>
        <dbReference type="PROSITE" id="PS00028"/>
    </source>
</evidence>
<gene>
    <name evidence="2" type="ORF">PSYICH_LOCUS6071</name>
</gene>
<dbReference type="PROSITE" id="PS00028">
    <property type="entry name" value="ZINC_FINGER_C2H2_1"/>
    <property type="match status" value="2"/>
</dbReference>
<accession>A0A9P0GD90</accession>
<reference evidence="2" key="1">
    <citation type="submission" date="2022-01" db="EMBL/GenBank/DDBJ databases">
        <authorList>
            <person name="King R."/>
        </authorList>
    </citation>
    <scope>NUCLEOTIDE SEQUENCE</scope>
</reference>
<organism evidence="2 3">
    <name type="scientific">Psylliodes chrysocephalus</name>
    <dbReference type="NCBI Taxonomy" id="3402493"/>
    <lineage>
        <taxon>Eukaryota</taxon>
        <taxon>Metazoa</taxon>
        <taxon>Ecdysozoa</taxon>
        <taxon>Arthropoda</taxon>
        <taxon>Hexapoda</taxon>
        <taxon>Insecta</taxon>
        <taxon>Pterygota</taxon>
        <taxon>Neoptera</taxon>
        <taxon>Endopterygota</taxon>
        <taxon>Coleoptera</taxon>
        <taxon>Polyphaga</taxon>
        <taxon>Cucujiformia</taxon>
        <taxon>Chrysomeloidea</taxon>
        <taxon>Chrysomelidae</taxon>
        <taxon>Galerucinae</taxon>
        <taxon>Alticini</taxon>
        <taxon>Psylliodes</taxon>
    </lineage>
</organism>
<evidence type="ECO:0000313" key="2">
    <source>
        <dbReference type="EMBL" id="CAH1105247.1"/>
    </source>
</evidence>
<feature type="domain" description="C2H2-type" evidence="1">
    <location>
        <begin position="3"/>
        <end position="24"/>
    </location>
</feature>
<keyword evidence="3" id="KW-1185">Reference proteome</keyword>
<dbReference type="SMART" id="SM00355">
    <property type="entry name" value="ZnF_C2H2"/>
    <property type="match status" value="2"/>
</dbReference>
<evidence type="ECO:0000313" key="3">
    <source>
        <dbReference type="Proteomes" id="UP001153636"/>
    </source>
</evidence>
<dbReference type="OrthoDB" id="6779523at2759"/>
<dbReference type="Gene3D" id="3.30.160.60">
    <property type="entry name" value="Classic Zinc Finger"/>
    <property type="match status" value="1"/>
</dbReference>
<dbReference type="AlphaFoldDB" id="A0A9P0GD90"/>
<sequence>MICFICKKNFQDLYTLIRHFKLFHNLKTNDKITCLEGTCSQSFPNLSSFKKHVQKKHEIEEKCTVITQISSISSQITQESKKNYAIEICPTETVYDNILANPSSGSSDNFNVNEHLESIRNTVLNFTLSLHNMNNFSKKDVFVIQNNVTEFITDSIIGFIQKLLINRIQNFEKNHLDLNEILNLLKDPFKLCKTEFKLNSLLTEKGLLENSSKCIIKTGVVPMSRKGEFFYGTETKTGLILPLRFQFRVAFENIYNLDKWLDFLQDTNNNSLLCCFTQGKLWQEKLQLYKDKIILPYFLYADDFEINNPLGSQSNRQAMTAIYYSFPIFGLVLGDNLGINSILGFTTSFISNYFCRFCKMHKKKCQVTNKIDETLLRNKSNYEIDIALNDISQTGIKNSCALNKIDSFHVVTNFSVDVMHDIFEEEVNIRKQCFDYGRTEIGNISPEIEKHHLHKYHLKMSAREMMCFVHFFPLILGDLVPENHEIWIFLIEFIEIIDIILSHSISTEYLKRLELLVGRHLNMYCQLFQDTLKPKHHFLLHYPTIIKYSGPPRTYWCFIFESKHKEFKRYANIINSRINIPLTLANKYQLKFAHQINEGLLYEDEFVFINKIESCYKEFVFNSLQHQNIEFFSQVKYMDILYKKNDYFSKFHESLYLYKIIEFAVTLDKEVYVICEETEPDYDLHFCAYELKEASEWSKKIIKFKNYVSGPPIHINKIVNSRKFIRLKEYFL</sequence>
<dbReference type="Proteomes" id="UP001153636">
    <property type="component" value="Chromosome 18"/>
</dbReference>
<dbReference type="InterPro" id="IPR013087">
    <property type="entry name" value="Znf_C2H2_type"/>
</dbReference>
<proteinExistence type="predicted"/>